<keyword evidence="3" id="KW-1185">Reference proteome</keyword>
<feature type="compositionally biased region" description="Basic residues" evidence="1">
    <location>
        <begin position="182"/>
        <end position="222"/>
    </location>
</feature>
<feature type="compositionally biased region" description="Basic and acidic residues" evidence="1">
    <location>
        <begin position="1264"/>
        <end position="1281"/>
    </location>
</feature>
<feature type="compositionally biased region" description="Polar residues" evidence="1">
    <location>
        <begin position="799"/>
        <end position="812"/>
    </location>
</feature>
<evidence type="ECO:0000313" key="2">
    <source>
        <dbReference type="EMBL" id="CAL8123871.1"/>
    </source>
</evidence>
<feature type="compositionally biased region" description="Polar residues" evidence="1">
    <location>
        <begin position="1727"/>
        <end position="1754"/>
    </location>
</feature>
<feature type="compositionally biased region" description="Low complexity" evidence="1">
    <location>
        <begin position="1293"/>
        <end position="1309"/>
    </location>
</feature>
<feature type="region of interest" description="Disordered" evidence="1">
    <location>
        <begin position="952"/>
        <end position="1009"/>
    </location>
</feature>
<dbReference type="EMBL" id="CAXLJM020000068">
    <property type="protein sequence ID" value="CAL8123871.1"/>
    <property type="molecule type" value="Genomic_DNA"/>
</dbReference>
<feature type="compositionally biased region" description="Basic and acidic residues" evidence="1">
    <location>
        <begin position="1339"/>
        <end position="1354"/>
    </location>
</feature>
<feature type="compositionally biased region" description="Polar residues" evidence="1">
    <location>
        <begin position="1462"/>
        <end position="1481"/>
    </location>
</feature>
<dbReference type="Proteomes" id="UP001642540">
    <property type="component" value="Unassembled WGS sequence"/>
</dbReference>
<feature type="region of interest" description="Disordered" evidence="1">
    <location>
        <begin position="68"/>
        <end position="239"/>
    </location>
</feature>
<feature type="region of interest" description="Disordered" evidence="1">
    <location>
        <begin position="1727"/>
        <end position="1805"/>
    </location>
</feature>
<feature type="compositionally biased region" description="Basic residues" evidence="1">
    <location>
        <begin position="1243"/>
        <end position="1253"/>
    </location>
</feature>
<feature type="compositionally biased region" description="Basic and acidic residues" evidence="1">
    <location>
        <begin position="905"/>
        <end position="916"/>
    </location>
</feature>
<feature type="region of interest" description="Disordered" evidence="1">
    <location>
        <begin position="895"/>
        <end position="931"/>
    </location>
</feature>
<feature type="compositionally biased region" description="Polar residues" evidence="1">
    <location>
        <begin position="1614"/>
        <end position="1627"/>
    </location>
</feature>
<feature type="region of interest" description="Disordered" evidence="1">
    <location>
        <begin position="1536"/>
        <end position="1586"/>
    </location>
</feature>
<protein>
    <submittedName>
        <fullName evidence="2">Uncharacterized protein</fullName>
    </submittedName>
</protein>
<name>A0ABP1R9M5_9HEXA</name>
<feature type="compositionally biased region" description="Polar residues" evidence="1">
    <location>
        <begin position="1780"/>
        <end position="1792"/>
    </location>
</feature>
<feature type="region of interest" description="Disordered" evidence="1">
    <location>
        <begin position="792"/>
        <end position="817"/>
    </location>
</feature>
<feature type="region of interest" description="Disordered" evidence="1">
    <location>
        <begin position="1223"/>
        <end position="1356"/>
    </location>
</feature>
<feature type="compositionally biased region" description="Polar residues" evidence="1">
    <location>
        <begin position="72"/>
        <end position="86"/>
    </location>
</feature>
<feature type="region of interest" description="Disordered" evidence="1">
    <location>
        <begin position="1443"/>
        <end position="1492"/>
    </location>
</feature>
<feature type="compositionally biased region" description="Polar residues" evidence="1">
    <location>
        <begin position="1544"/>
        <end position="1576"/>
    </location>
</feature>
<evidence type="ECO:0000313" key="3">
    <source>
        <dbReference type="Proteomes" id="UP001642540"/>
    </source>
</evidence>
<organism evidence="2 3">
    <name type="scientific">Orchesella dallaii</name>
    <dbReference type="NCBI Taxonomy" id="48710"/>
    <lineage>
        <taxon>Eukaryota</taxon>
        <taxon>Metazoa</taxon>
        <taxon>Ecdysozoa</taxon>
        <taxon>Arthropoda</taxon>
        <taxon>Hexapoda</taxon>
        <taxon>Collembola</taxon>
        <taxon>Entomobryomorpha</taxon>
        <taxon>Entomobryoidea</taxon>
        <taxon>Orchesellidae</taxon>
        <taxon>Orchesellinae</taxon>
        <taxon>Orchesella</taxon>
    </lineage>
</organism>
<feature type="compositionally biased region" description="Basic residues" evidence="1">
    <location>
        <begin position="1796"/>
        <end position="1805"/>
    </location>
</feature>
<feature type="compositionally biased region" description="Basic and acidic residues" evidence="1">
    <location>
        <begin position="1577"/>
        <end position="1586"/>
    </location>
</feature>
<accession>A0ABP1R9M5</accession>
<feature type="compositionally biased region" description="Basic and acidic residues" evidence="1">
    <location>
        <begin position="338"/>
        <end position="352"/>
    </location>
</feature>
<sequence length="1805" mass="203349">MEVGMLPKIRIISDLRKTELQIPAKYEILSTEHDAHIVSPNMAILSNSNVSSEPVHKSPNESSKLRYAGYSASMNQTRVPNDTNSGYDEDEPDELQKPVNGSKPKRTHLFSHQSPISKRRKRDTSTQSQRSAAARNYFTKYGQRNGSGSSKNPLGTVKRKNHPNRNANYLLINGPRNQNHTAHSRRHHHRNHTKGHRHQNHHHRKHKEHKNKNIKPLGKPHNHLNPIPKEQNVNGTKDPLGTVRKADDKDHFFLINDHTNVFENGVEAMIGREDTDRNDYKEKVGSGINNQTIIMKEVTTKKPSTAPNTAEKPTKAPEIPKNEFTTKKPSTGPNTAEKPTKAPEIPKNEVTTKKPSTTPNIPKKEVTTEKPTTTPNIPKKDVTTEKPSTSPNILKKGVTTKKPTKAPDILKKVTTQKPTKAPNILKKVVTTQKPTKAPNILKKEVTTQKPTKAPDILKKEVTTKKPSTTPKINIQAEIDDILCQNTSKSAQEVVDEAMLKSGKVKSVSKKTSYFVVLDNVKTAEQLEKLLTEQDSNGNPKGTGKNCNNKVVEDVKENKSESEDEHKALNLFNDFYDKIFEGNVSESEIKKYVGENGISEEVEISAASSASPEVIDSSETFNIKGRTFSQAKAKKIRKMKTVRFGFDTELQELHSGVQFKQINGDKNRKAGSTWWEPWNDDSSEEYIDSSEKIWTDLYSALRRKYNADKARAHSRYRASSAKGPIRPRGRSFHGDIGSVPNSITENGTPLLTLGNSKLSNQKGRLAGDQVEVVGTVDDVSKKMQNFNPKLMKLAEETSGKGKSSNYANRNSSSKNEESAWLIPSEASMNYPINKSVTDFYNAFEKSDENELDSVDSAVSFGTEQTGRVLVKAGAKQTGRSFEEAGTEQIGRVLEKAKTDQTSGGSEKAETERVKAEETNEGLPLGQNYYGSSTELNDAEISSARSSLLENHHLTKEESTKPYENNSYILPQTSWKPKPTPPPSTSEELSSSDEDYPNVHTGEDNFPYSSTNKDIERKESWFKGQTETKNGNGILKEWFGATSNDADKKLKDEQISHLEQLRNPENPTKVDSKRNYSKIFFETKKPTWNNEKDAEEAKRVEEHIISSQTARTFLFENHNLSKEKSTNPVKNDTYVPPMTSWKPKPMPTPSTSEELSSSDEDYLNSPIEWNSEGQKETKNGNGILKEWRSNDADKKLTSEPVNYLEQGINPTNLTKVDSNNVKLTSERIPAAEQDTNFKTSDSNRKHSKIFFKTKKPNWDNENDAEDANRLEENTNLTKEEPKTPVKNNTYLPARTSWKPKPTPTPSTSEELSSSDEDYPNPRTIGVTGENDFPVSSTFKGVNREKGWSKGSPEAKKGNGILKEWFEGKTSNDTYKKLKDEPSNSANVTKVDSNNKILDSEIFFETKKPNWNNEKDSEEAIRLEDYTKSSQTGRAFLFENHNLTKEESTKPVKNDTYVPPITSWKPKSTQTPSTSEELSGSNEDYPNPRTVDVTDENRYPYSSTIKDVNREKDWSKGQTKTRNDNQILKEWVERKVSNGADKKLKNETGTSTNLTKMDSSKVNLSSERLPSAEQETNNRTLERNGKDRKGVVETKKPIWEYEKNLKATKRLEERPKNPTTRPSLFENHNLTKAGPPKPVKNNSYTPPITSWKPKPKLTLSTSEEQSNEDGLNPPPTVDLSPSIFMPKKILKVKEWSSSDSTNNLDRKKPINNATHYDKLTQTQMNRANSMVNSKSPTNIQQHREQPQPSKVWSSFSNPKGFAGHNKLPTKMQQDKEQQRRSKLWTSFAKQEAITTTPPPKRKLKEWLG</sequence>
<reference evidence="2 3" key="1">
    <citation type="submission" date="2024-08" db="EMBL/GenBank/DDBJ databases">
        <authorList>
            <person name="Cucini C."/>
            <person name="Frati F."/>
        </authorList>
    </citation>
    <scope>NUCLEOTIDE SEQUENCE [LARGE SCALE GENOMIC DNA]</scope>
</reference>
<feature type="region of interest" description="Disordered" evidence="1">
    <location>
        <begin position="714"/>
        <end position="742"/>
    </location>
</feature>
<feature type="compositionally biased region" description="Polar residues" evidence="1">
    <location>
        <begin position="142"/>
        <end position="153"/>
    </location>
</feature>
<gene>
    <name evidence="2" type="ORF">ODALV1_LOCUS20355</name>
</gene>
<feature type="region of interest" description="Disordered" evidence="1">
    <location>
        <begin position="300"/>
        <end position="409"/>
    </location>
</feature>
<feature type="compositionally biased region" description="Basic and acidic residues" evidence="1">
    <location>
        <begin position="312"/>
        <end position="326"/>
    </location>
</feature>
<comment type="caution">
    <text evidence="2">The sequence shown here is derived from an EMBL/GenBank/DDBJ whole genome shotgun (WGS) entry which is preliminary data.</text>
</comment>
<feature type="region of interest" description="Disordered" evidence="1">
    <location>
        <begin position="1606"/>
        <end position="1677"/>
    </location>
</feature>
<proteinExistence type="predicted"/>
<evidence type="ECO:0000256" key="1">
    <source>
        <dbReference type="SAM" id="MobiDB-lite"/>
    </source>
</evidence>
<feature type="region of interest" description="Disordered" evidence="1">
    <location>
        <begin position="1121"/>
        <end position="1184"/>
    </location>
</feature>